<dbReference type="InterPro" id="IPR018378">
    <property type="entry name" value="C-type_lectin_CS"/>
</dbReference>
<keyword evidence="6" id="KW-1185">Reference proteome</keyword>
<dbReference type="AlphaFoldDB" id="A0A8C1HP61"/>
<evidence type="ECO:0000256" key="2">
    <source>
        <dbReference type="ARBA" id="ARBA00023157"/>
    </source>
</evidence>
<dbReference type="PANTHER" id="PTHR22803">
    <property type="entry name" value="MANNOSE, PHOSPHOLIPASE, LECTIN RECEPTOR RELATED"/>
    <property type="match status" value="1"/>
</dbReference>
<dbReference type="InterPro" id="IPR016187">
    <property type="entry name" value="CTDL_fold"/>
</dbReference>
<dbReference type="GeneTree" id="ENSGT00940000165297"/>
<dbReference type="Pfam" id="PF00059">
    <property type="entry name" value="Lectin_C"/>
    <property type="match status" value="1"/>
</dbReference>
<evidence type="ECO:0000256" key="1">
    <source>
        <dbReference type="ARBA" id="ARBA00022734"/>
    </source>
</evidence>
<keyword evidence="3" id="KW-1133">Transmembrane helix</keyword>
<dbReference type="GO" id="GO:0030246">
    <property type="term" value="F:carbohydrate binding"/>
    <property type="evidence" value="ECO:0007669"/>
    <property type="project" value="UniProtKB-KW"/>
</dbReference>
<reference evidence="5" key="2">
    <citation type="submission" date="2025-09" db="UniProtKB">
        <authorList>
            <consortium name="Ensembl"/>
        </authorList>
    </citation>
    <scope>IDENTIFICATION</scope>
</reference>
<keyword evidence="3" id="KW-0812">Transmembrane</keyword>
<dbReference type="SMART" id="SM00034">
    <property type="entry name" value="CLECT"/>
    <property type="match status" value="1"/>
</dbReference>
<accession>A0A8C1HP61</accession>
<organism evidence="5 6">
    <name type="scientific">Cyprinus carpio carpio</name>
    <dbReference type="NCBI Taxonomy" id="630221"/>
    <lineage>
        <taxon>Eukaryota</taxon>
        <taxon>Metazoa</taxon>
        <taxon>Chordata</taxon>
        <taxon>Craniata</taxon>
        <taxon>Vertebrata</taxon>
        <taxon>Euteleostomi</taxon>
        <taxon>Actinopterygii</taxon>
        <taxon>Neopterygii</taxon>
        <taxon>Teleostei</taxon>
        <taxon>Ostariophysi</taxon>
        <taxon>Cypriniformes</taxon>
        <taxon>Cyprinidae</taxon>
        <taxon>Cyprininae</taxon>
        <taxon>Cyprinus</taxon>
    </lineage>
</organism>
<evidence type="ECO:0000256" key="3">
    <source>
        <dbReference type="SAM" id="Phobius"/>
    </source>
</evidence>
<protein>
    <submittedName>
        <fullName evidence="5">Si:ch211-283g2.3</fullName>
    </submittedName>
</protein>
<dbReference type="InterPro" id="IPR001304">
    <property type="entry name" value="C-type_lectin-like"/>
</dbReference>
<dbReference type="InterPro" id="IPR033989">
    <property type="entry name" value="CD209-like_CTLD"/>
</dbReference>
<keyword evidence="1" id="KW-0430">Lectin</keyword>
<keyword evidence="2" id="KW-1015">Disulfide bond</keyword>
<dbReference type="PROSITE" id="PS50041">
    <property type="entry name" value="C_TYPE_LECTIN_2"/>
    <property type="match status" value="1"/>
</dbReference>
<evidence type="ECO:0000313" key="5">
    <source>
        <dbReference type="Ensembl" id="ENSCCRP00000064353.2"/>
    </source>
</evidence>
<proteinExistence type="predicted"/>
<reference evidence="5" key="1">
    <citation type="submission" date="2025-08" db="UniProtKB">
        <authorList>
            <consortium name="Ensembl"/>
        </authorList>
    </citation>
    <scope>IDENTIFICATION</scope>
</reference>
<name>A0A8C1HP61_CYPCA</name>
<dbReference type="Ensembl" id="ENSCCRT00000069743.2">
    <property type="protein sequence ID" value="ENSCCRP00000064353.2"/>
    <property type="gene ID" value="ENSCCRG00000034609.2"/>
</dbReference>
<dbReference type="SUPFAM" id="SSF56436">
    <property type="entry name" value="C-type lectin-like"/>
    <property type="match status" value="1"/>
</dbReference>
<evidence type="ECO:0000259" key="4">
    <source>
        <dbReference type="PROSITE" id="PS50041"/>
    </source>
</evidence>
<dbReference type="CDD" id="cd03590">
    <property type="entry name" value="CLECT_DC-SIGN_like"/>
    <property type="match status" value="1"/>
</dbReference>
<keyword evidence="3" id="KW-0472">Membrane</keyword>
<dbReference type="Proteomes" id="UP001108240">
    <property type="component" value="Unplaced"/>
</dbReference>
<sequence>MDCSEEYIRMEMECEPKKSFRRGCPCTRQTGILVLLGTVCMTIFMVMAFVIYLLTSGCTEPDWIPFRNSCYLFSHDVMNWTKAKDYCEEQGAVLLKIEDASEKEWQFVTNIAKPYSYWIGLTDQNTGQWRWADDTPYTMNKEQWSPGQPDDWTKHGLGEEGEDCGHITVYGLLNDAHCSYKMKYICKMKKKD</sequence>
<dbReference type="InterPro" id="IPR050111">
    <property type="entry name" value="C-type_lectin/snaclec_domain"/>
</dbReference>
<dbReference type="Gene3D" id="3.10.100.10">
    <property type="entry name" value="Mannose-Binding Protein A, subunit A"/>
    <property type="match status" value="1"/>
</dbReference>
<feature type="transmembrane region" description="Helical" evidence="3">
    <location>
        <begin position="31"/>
        <end position="54"/>
    </location>
</feature>
<dbReference type="PROSITE" id="PS00615">
    <property type="entry name" value="C_TYPE_LECTIN_1"/>
    <property type="match status" value="1"/>
</dbReference>
<feature type="domain" description="C-type lectin" evidence="4">
    <location>
        <begin position="66"/>
        <end position="187"/>
    </location>
</feature>
<evidence type="ECO:0000313" key="6">
    <source>
        <dbReference type="Proteomes" id="UP001108240"/>
    </source>
</evidence>
<dbReference type="InterPro" id="IPR016186">
    <property type="entry name" value="C-type_lectin-like/link_sf"/>
</dbReference>